<reference evidence="3" key="1">
    <citation type="journal article" date="2021" name="PeerJ">
        <title>Extensive microbial diversity within the chicken gut microbiome revealed by metagenomics and culture.</title>
        <authorList>
            <person name="Gilroy R."/>
            <person name="Ravi A."/>
            <person name="Getino M."/>
            <person name="Pursley I."/>
            <person name="Horton D.L."/>
            <person name="Alikhan N.F."/>
            <person name="Baker D."/>
            <person name="Gharbi K."/>
            <person name="Hall N."/>
            <person name="Watson M."/>
            <person name="Adriaenssens E.M."/>
            <person name="Foster-Nyarko E."/>
            <person name="Jarju S."/>
            <person name="Secka A."/>
            <person name="Antonio M."/>
            <person name="Oren A."/>
            <person name="Chaudhuri R.R."/>
            <person name="La Ragione R."/>
            <person name="Hildebrand F."/>
            <person name="Pallen M.J."/>
        </authorList>
    </citation>
    <scope>NUCLEOTIDE SEQUENCE</scope>
    <source>
        <strain evidence="3">14975</strain>
    </source>
</reference>
<feature type="compositionally biased region" description="Basic residues" evidence="1">
    <location>
        <begin position="44"/>
        <end position="62"/>
    </location>
</feature>
<keyword evidence="2" id="KW-0732">Signal</keyword>
<feature type="chain" id="PRO_5039051852" evidence="2">
    <location>
        <begin position="24"/>
        <end position="439"/>
    </location>
</feature>
<reference evidence="3" key="2">
    <citation type="submission" date="2021-04" db="EMBL/GenBank/DDBJ databases">
        <authorList>
            <person name="Gilroy R."/>
        </authorList>
    </citation>
    <scope>NUCLEOTIDE SEQUENCE</scope>
    <source>
        <strain evidence="3">14975</strain>
    </source>
</reference>
<feature type="compositionally biased region" description="Basic and acidic residues" evidence="1">
    <location>
        <begin position="112"/>
        <end position="125"/>
    </location>
</feature>
<feature type="signal peptide" evidence="2">
    <location>
        <begin position="1"/>
        <end position="23"/>
    </location>
</feature>
<accession>A0A9D2AHJ6</accession>
<dbReference type="EMBL" id="DXFQ01000116">
    <property type="protein sequence ID" value="HIX20227.1"/>
    <property type="molecule type" value="Genomic_DNA"/>
</dbReference>
<evidence type="ECO:0000256" key="1">
    <source>
        <dbReference type="SAM" id="MobiDB-lite"/>
    </source>
</evidence>
<evidence type="ECO:0000313" key="4">
    <source>
        <dbReference type="Proteomes" id="UP000823964"/>
    </source>
</evidence>
<evidence type="ECO:0000313" key="3">
    <source>
        <dbReference type="EMBL" id="HIX20227.1"/>
    </source>
</evidence>
<protein>
    <submittedName>
        <fullName evidence="3">Uncharacterized protein</fullName>
    </submittedName>
</protein>
<proteinExistence type="predicted"/>
<gene>
    <name evidence="3" type="ORF">H9862_06485</name>
</gene>
<feature type="region of interest" description="Disordered" evidence="1">
    <location>
        <begin position="27"/>
        <end position="148"/>
    </location>
</feature>
<feature type="compositionally biased region" description="Low complexity" evidence="1">
    <location>
        <begin position="126"/>
        <end position="141"/>
    </location>
</feature>
<dbReference type="AlphaFoldDB" id="A0A9D2AHJ6"/>
<evidence type="ECO:0000256" key="2">
    <source>
        <dbReference type="SAM" id="SignalP"/>
    </source>
</evidence>
<feature type="compositionally biased region" description="Low complexity" evidence="1">
    <location>
        <begin position="101"/>
        <end position="111"/>
    </location>
</feature>
<organism evidence="3 4">
    <name type="scientific">Candidatus Akkermansia intestinigallinarum</name>
    <dbReference type="NCBI Taxonomy" id="2838431"/>
    <lineage>
        <taxon>Bacteria</taxon>
        <taxon>Pseudomonadati</taxon>
        <taxon>Verrucomicrobiota</taxon>
        <taxon>Verrucomicrobiia</taxon>
        <taxon>Verrucomicrobiales</taxon>
        <taxon>Akkermansiaceae</taxon>
        <taxon>Akkermansia</taxon>
    </lineage>
</organism>
<sequence length="439" mass="46185">MKWSFLLAAPLAAFLFGSTDAYALESRVETSTGSSVKSAAGKKSSAKKKAGKKKRKAKRKAKRSDDAEPSGGGSIEDPLASDYAKGASPDDGSGPLLYRNGSGDDAASGGARKSDTSRSKSRSRDAGAAPRGSRPAAPGRAEAGKVGGRIGAVPAEEAADLCKEYYPRSRRDIKESLDRILDGAAAGQGVGAEVVGCCNLVNAYRYLCGLSADVKPDDALTQRAEAFIADASAQGRADGSLQMKHQCNIILCSPGDETVEAFNASFSDVAVPKSEQCAFRGGYMVPGLKAIGVARGPVTSAEHCVAACVEAGPAPVRKAWTMPGEGFFPAQYLQGRIWSLYTDGHLGVSLHTAKVRVWKLAERPTAPLDPDKMPEDAVPVEVRSVNGTDRGVDFEPVLPEFVPGEPNIYAVSVSTRATRPGADGREVPVFEHFYIVDLF</sequence>
<name>A0A9D2AHJ6_9BACT</name>
<feature type="compositionally biased region" description="Low complexity" evidence="1">
    <location>
        <begin position="33"/>
        <end position="43"/>
    </location>
</feature>
<dbReference type="Proteomes" id="UP000823964">
    <property type="component" value="Unassembled WGS sequence"/>
</dbReference>
<comment type="caution">
    <text evidence="3">The sequence shown here is derived from an EMBL/GenBank/DDBJ whole genome shotgun (WGS) entry which is preliminary data.</text>
</comment>